<keyword evidence="1" id="KW-0175">Coiled coil</keyword>
<feature type="coiled-coil region" evidence="1">
    <location>
        <begin position="103"/>
        <end position="167"/>
    </location>
</feature>
<dbReference type="Proteomes" id="UP000031623">
    <property type="component" value="Chromosome"/>
</dbReference>
<evidence type="ECO:0000313" key="2">
    <source>
        <dbReference type="EMBL" id="BAP58117.1"/>
    </source>
</evidence>
<reference evidence="2 3" key="1">
    <citation type="journal article" date="2014" name="ISME J.">
        <title>Ecophysiology of Thioploca ingrica as revealed by the complete genome sequence supplemented with proteomic evidence.</title>
        <authorList>
            <person name="Kojima H."/>
            <person name="Ogura Y."/>
            <person name="Yamamoto N."/>
            <person name="Togashi T."/>
            <person name="Mori H."/>
            <person name="Watanabe T."/>
            <person name="Nemoto F."/>
            <person name="Kurokawa K."/>
            <person name="Hayashi T."/>
            <person name="Fukui M."/>
        </authorList>
    </citation>
    <scope>NUCLEOTIDE SEQUENCE [LARGE SCALE GENOMIC DNA]</scope>
</reference>
<name>A0A090APC9_9GAMM</name>
<dbReference type="InterPro" id="IPR021242">
    <property type="entry name" value="DUF2799"/>
</dbReference>
<evidence type="ECO:0000313" key="3">
    <source>
        <dbReference type="Proteomes" id="UP000031623"/>
    </source>
</evidence>
<dbReference type="AlphaFoldDB" id="A0A090APC9"/>
<evidence type="ECO:0000256" key="1">
    <source>
        <dbReference type="SAM" id="Coils"/>
    </source>
</evidence>
<sequence>MGCATLSKEECLQGDWKSIGYRDGTHGYNLTQIEQHQKACADYHVVPDLNAYQAGRDEGLLVYCTPSNGFNLGERVEDYNSICPPYLESAFLEQYERGLQSAYRSNEQNLEKQEDDRHDQENLLFNLENKEKLNQVKGEMQKIDSEIANLKDKRRNITRLLEKVNSIRH</sequence>
<dbReference type="HOGENOM" id="CLU_097525_1_0_6"/>
<dbReference type="Pfam" id="PF10973">
    <property type="entry name" value="DUF2799"/>
    <property type="match status" value="1"/>
</dbReference>
<organism evidence="2 3">
    <name type="scientific">Thioploca ingrica</name>
    <dbReference type="NCBI Taxonomy" id="40754"/>
    <lineage>
        <taxon>Bacteria</taxon>
        <taxon>Pseudomonadati</taxon>
        <taxon>Pseudomonadota</taxon>
        <taxon>Gammaproteobacteria</taxon>
        <taxon>Thiotrichales</taxon>
        <taxon>Thiotrichaceae</taxon>
        <taxon>Thioploca</taxon>
    </lineage>
</organism>
<protein>
    <recommendedName>
        <fullName evidence="4">DUF2799 domain-containing protein</fullName>
    </recommendedName>
</protein>
<proteinExistence type="predicted"/>
<accession>A0A090APC9</accession>
<keyword evidence="3" id="KW-1185">Reference proteome</keyword>
<gene>
    <name evidence="2" type="ORF">THII_3820</name>
</gene>
<dbReference type="KEGG" id="tig:THII_3820"/>
<evidence type="ECO:0008006" key="4">
    <source>
        <dbReference type="Google" id="ProtNLM"/>
    </source>
</evidence>
<dbReference type="EMBL" id="AP014633">
    <property type="protein sequence ID" value="BAP58117.1"/>
    <property type="molecule type" value="Genomic_DNA"/>
</dbReference>